<dbReference type="RefSeq" id="WP_267152518.1">
    <property type="nucleotide sequence ID" value="NZ_JAPMLT010000009.1"/>
</dbReference>
<name>A0ABT3X2Y7_9BACL</name>
<dbReference type="Pfam" id="PF07690">
    <property type="entry name" value="MFS_1"/>
    <property type="match status" value="1"/>
</dbReference>
<keyword evidence="9" id="KW-1185">Reference proteome</keyword>
<evidence type="ECO:0000256" key="6">
    <source>
        <dbReference type="SAM" id="Phobius"/>
    </source>
</evidence>
<evidence type="ECO:0000256" key="2">
    <source>
        <dbReference type="ARBA" id="ARBA00022448"/>
    </source>
</evidence>
<dbReference type="SUPFAM" id="SSF103473">
    <property type="entry name" value="MFS general substrate transporter"/>
    <property type="match status" value="1"/>
</dbReference>
<protein>
    <submittedName>
        <fullName evidence="8">MFS transporter</fullName>
    </submittedName>
</protein>
<feature type="transmembrane region" description="Helical" evidence="6">
    <location>
        <begin position="361"/>
        <end position="382"/>
    </location>
</feature>
<keyword evidence="5 6" id="KW-0472">Membrane</keyword>
<evidence type="ECO:0000256" key="4">
    <source>
        <dbReference type="ARBA" id="ARBA00022989"/>
    </source>
</evidence>
<feature type="transmembrane region" description="Helical" evidence="6">
    <location>
        <begin position="71"/>
        <end position="90"/>
    </location>
</feature>
<evidence type="ECO:0000256" key="1">
    <source>
        <dbReference type="ARBA" id="ARBA00004651"/>
    </source>
</evidence>
<gene>
    <name evidence="8" type="ORF">OS242_15090</name>
</gene>
<feature type="domain" description="Major facilitator superfamily (MFS) profile" evidence="7">
    <location>
        <begin position="9"/>
        <end position="387"/>
    </location>
</feature>
<keyword evidence="4 6" id="KW-1133">Transmembrane helix</keyword>
<dbReference type="InterPro" id="IPR011701">
    <property type="entry name" value="MFS"/>
</dbReference>
<dbReference type="InterPro" id="IPR036259">
    <property type="entry name" value="MFS_trans_sf"/>
</dbReference>
<evidence type="ECO:0000313" key="9">
    <source>
        <dbReference type="Proteomes" id="UP001208017"/>
    </source>
</evidence>
<reference evidence="8 9" key="1">
    <citation type="submission" date="2022-11" db="EMBL/GenBank/DDBJ databases">
        <title>Study of microbial diversity in lake waters.</title>
        <authorList>
            <person name="Zhang J."/>
        </authorList>
    </citation>
    <scope>NUCLEOTIDE SEQUENCE [LARGE SCALE GENOMIC DNA]</scope>
    <source>
        <strain evidence="8 9">DT12</strain>
    </source>
</reference>
<dbReference type="Gene3D" id="1.20.1250.20">
    <property type="entry name" value="MFS general substrate transporter like domains"/>
    <property type="match status" value="2"/>
</dbReference>
<evidence type="ECO:0000313" key="8">
    <source>
        <dbReference type="EMBL" id="MCX7571276.1"/>
    </source>
</evidence>
<evidence type="ECO:0000259" key="7">
    <source>
        <dbReference type="PROSITE" id="PS50850"/>
    </source>
</evidence>
<dbReference type="PANTHER" id="PTHR43129:SF1">
    <property type="entry name" value="FOSMIDOMYCIN RESISTANCE PROTEIN"/>
    <property type="match status" value="1"/>
</dbReference>
<dbReference type="PROSITE" id="PS50850">
    <property type="entry name" value="MFS"/>
    <property type="match status" value="1"/>
</dbReference>
<feature type="transmembrane region" description="Helical" evidence="6">
    <location>
        <begin position="333"/>
        <end position="355"/>
    </location>
</feature>
<feature type="transmembrane region" description="Helical" evidence="6">
    <location>
        <begin position="135"/>
        <end position="156"/>
    </location>
</feature>
<dbReference type="PANTHER" id="PTHR43129">
    <property type="entry name" value="FOSMIDOMYCIN RESISTANCE PROTEIN"/>
    <property type="match status" value="1"/>
</dbReference>
<dbReference type="EMBL" id="JAPMLT010000009">
    <property type="protein sequence ID" value="MCX7571276.1"/>
    <property type="molecule type" value="Genomic_DNA"/>
</dbReference>
<accession>A0ABT3X2Y7</accession>
<evidence type="ECO:0000256" key="3">
    <source>
        <dbReference type="ARBA" id="ARBA00022692"/>
    </source>
</evidence>
<comment type="subcellular location">
    <subcellularLocation>
        <location evidence="1">Cell membrane</location>
        <topology evidence="1">Multi-pass membrane protein</topology>
    </subcellularLocation>
</comment>
<feature type="transmembrane region" description="Helical" evidence="6">
    <location>
        <begin position="301"/>
        <end position="321"/>
    </location>
</feature>
<dbReference type="InterPro" id="IPR020846">
    <property type="entry name" value="MFS_dom"/>
</dbReference>
<feature type="transmembrane region" description="Helical" evidence="6">
    <location>
        <begin position="40"/>
        <end position="59"/>
    </location>
</feature>
<comment type="caution">
    <text evidence="8">The sequence shown here is derived from an EMBL/GenBank/DDBJ whole genome shotgun (WGS) entry which is preliminary data.</text>
</comment>
<organism evidence="8 9">
    <name type="scientific">Tumebacillus lacus</name>
    <dbReference type="NCBI Taxonomy" id="2995335"/>
    <lineage>
        <taxon>Bacteria</taxon>
        <taxon>Bacillati</taxon>
        <taxon>Bacillota</taxon>
        <taxon>Bacilli</taxon>
        <taxon>Bacillales</taxon>
        <taxon>Alicyclobacillaceae</taxon>
        <taxon>Tumebacillus</taxon>
    </lineage>
</organism>
<dbReference type="CDD" id="cd17478">
    <property type="entry name" value="MFS_FsR"/>
    <property type="match status" value="1"/>
</dbReference>
<sequence>MNPAISYKMLWLICLAHLINDAVTAIVPGLLPVFQESMDLNYAQLGVIVLVSTIAATLLQPFIGIVADQKPMPYLLPFGAALTCVGVVGLSVTESYGSLLTMAGLIGIGSAVFHPEASRAASMAAGPKKGLGQSIFQIGGNFGQSIGPLMIAWVFLPFGQQGALGFAVLPLLAIVTLLVIARWYLATTAASRAAKKMAAAVTAAPARYGALTLLVVVVVLRSWIQSGVASFLPLYLINDLGYSVETAQYFTFLFLFAGVIGTFVGGMMSDYVSRKKIVLFAMWGSIPFTLLMPHLDGLWLYVDVFLVGLISLSSFAVTVVYAQQLVPGKIGFVSGLVIGFAVGAGGVGASFMGMFADQLGIVRVIEGLALFPVLGVLLGWWLPGMASKPAPLQATGTLAN</sequence>
<feature type="transmembrane region" description="Helical" evidence="6">
    <location>
        <begin position="96"/>
        <end position="114"/>
    </location>
</feature>
<keyword evidence="2" id="KW-0813">Transport</keyword>
<evidence type="ECO:0000256" key="5">
    <source>
        <dbReference type="ARBA" id="ARBA00023136"/>
    </source>
</evidence>
<dbReference type="Proteomes" id="UP001208017">
    <property type="component" value="Unassembled WGS sequence"/>
</dbReference>
<feature type="transmembrane region" description="Helical" evidence="6">
    <location>
        <begin position="206"/>
        <end position="226"/>
    </location>
</feature>
<keyword evidence="3 6" id="KW-0812">Transmembrane</keyword>
<feature type="transmembrane region" description="Helical" evidence="6">
    <location>
        <begin position="246"/>
        <end position="265"/>
    </location>
</feature>
<feature type="transmembrane region" description="Helical" evidence="6">
    <location>
        <begin position="162"/>
        <end position="185"/>
    </location>
</feature>
<proteinExistence type="predicted"/>